<keyword evidence="5" id="KW-1185">Reference proteome</keyword>
<protein>
    <submittedName>
        <fullName evidence="4">Phosphatase PAP2 family protein</fullName>
    </submittedName>
</protein>
<evidence type="ECO:0000259" key="3">
    <source>
        <dbReference type="SMART" id="SM00014"/>
    </source>
</evidence>
<evidence type="ECO:0000313" key="5">
    <source>
        <dbReference type="Proteomes" id="UP001551482"/>
    </source>
</evidence>
<dbReference type="EMBL" id="JBEZFP010000033">
    <property type="protein sequence ID" value="MEU8134863.1"/>
    <property type="molecule type" value="Genomic_DNA"/>
</dbReference>
<dbReference type="Gene3D" id="1.20.144.10">
    <property type="entry name" value="Phosphatidic acid phosphatase type 2/haloperoxidase"/>
    <property type="match status" value="1"/>
</dbReference>
<feature type="transmembrane region" description="Helical" evidence="2">
    <location>
        <begin position="110"/>
        <end position="129"/>
    </location>
</feature>
<keyword evidence="2" id="KW-0472">Membrane</keyword>
<feature type="transmembrane region" description="Helical" evidence="2">
    <location>
        <begin position="49"/>
        <end position="72"/>
    </location>
</feature>
<comment type="caution">
    <text evidence="4">The sequence shown here is derived from an EMBL/GenBank/DDBJ whole genome shotgun (WGS) entry which is preliminary data.</text>
</comment>
<keyword evidence="2" id="KW-1133">Transmembrane helix</keyword>
<gene>
    <name evidence="4" type="ORF">AB0C36_15260</name>
</gene>
<dbReference type="SUPFAM" id="SSF48317">
    <property type="entry name" value="Acid phosphatase/Vanadium-dependent haloperoxidase"/>
    <property type="match status" value="1"/>
</dbReference>
<name>A0ABV3DGH9_9ACTN</name>
<evidence type="ECO:0000313" key="4">
    <source>
        <dbReference type="EMBL" id="MEU8134863.1"/>
    </source>
</evidence>
<feature type="compositionally biased region" description="Low complexity" evidence="1">
    <location>
        <begin position="1"/>
        <end position="10"/>
    </location>
</feature>
<feature type="transmembrane region" description="Helical" evidence="2">
    <location>
        <begin position="177"/>
        <end position="199"/>
    </location>
</feature>
<dbReference type="Pfam" id="PF01569">
    <property type="entry name" value="PAP2"/>
    <property type="match status" value="1"/>
</dbReference>
<feature type="region of interest" description="Disordered" evidence="1">
    <location>
        <begin position="259"/>
        <end position="282"/>
    </location>
</feature>
<dbReference type="RefSeq" id="WP_358353884.1">
    <property type="nucleotide sequence ID" value="NZ_JBEZFP010000033.1"/>
</dbReference>
<proteinExistence type="predicted"/>
<evidence type="ECO:0000256" key="2">
    <source>
        <dbReference type="SAM" id="Phobius"/>
    </source>
</evidence>
<feature type="domain" description="Phosphatidic acid phosphatase type 2/haloperoxidase" evidence="3">
    <location>
        <begin position="140"/>
        <end position="252"/>
    </location>
</feature>
<keyword evidence="2" id="KW-0812">Transmembrane</keyword>
<dbReference type="InterPro" id="IPR036938">
    <property type="entry name" value="PAP2/HPO_sf"/>
</dbReference>
<evidence type="ECO:0000256" key="1">
    <source>
        <dbReference type="SAM" id="MobiDB-lite"/>
    </source>
</evidence>
<dbReference type="InterPro" id="IPR000326">
    <property type="entry name" value="PAP2/HPO"/>
</dbReference>
<sequence>MHARTPDAGPGTPPRPGPGGPHAGLEQAGGRPGTTPPVPGRWSAYGRSVLASILFPAVLAVFLVFLTVQVVVDAGPLIPLDEAVRDGVRDAAAASGLGWLDGPMHLLADLGGPVPGGVALVAACAYACLRAPDRAARLRLAGVAAASVAVVSVLVIAGKNAIDRAGPSGGEVTGGEWGFFPSGHTATSAVCFGTAALVLGTVLSPAARRRTYAGTSLLCALIGLALLWCDYHWLGDVLASWALCGIVLWTAARVLPSGGHPDRGGPGTGPQSPSSVSSAARP</sequence>
<feature type="compositionally biased region" description="Low complexity" evidence="1">
    <location>
        <begin position="269"/>
        <end position="282"/>
    </location>
</feature>
<feature type="transmembrane region" description="Helical" evidence="2">
    <location>
        <begin position="138"/>
        <end position="157"/>
    </location>
</feature>
<dbReference type="SMART" id="SM00014">
    <property type="entry name" value="acidPPc"/>
    <property type="match status" value="1"/>
</dbReference>
<dbReference type="Proteomes" id="UP001551482">
    <property type="component" value="Unassembled WGS sequence"/>
</dbReference>
<organism evidence="4 5">
    <name type="scientific">Streptodolium elevatio</name>
    <dbReference type="NCBI Taxonomy" id="3157996"/>
    <lineage>
        <taxon>Bacteria</taxon>
        <taxon>Bacillati</taxon>
        <taxon>Actinomycetota</taxon>
        <taxon>Actinomycetes</taxon>
        <taxon>Kitasatosporales</taxon>
        <taxon>Streptomycetaceae</taxon>
        <taxon>Streptodolium</taxon>
    </lineage>
</organism>
<feature type="region of interest" description="Disordered" evidence="1">
    <location>
        <begin position="1"/>
        <end position="39"/>
    </location>
</feature>
<accession>A0ABV3DGH9</accession>
<reference evidence="4 5" key="1">
    <citation type="submission" date="2024-06" db="EMBL/GenBank/DDBJ databases">
        <title>The Natural Products Discovery Center: Release of the First 8490 Sequenced Strains for Exploring Actinobacteria Biosynthetic Diversity.</title>
        <authorList>
            <person name="Kalkreuter E."/>
            <person name="Kautsar S.A."/>
            <person name="Yang D."/>
            <person name="Bader C.D."/>
            <person name="Teijaro C.N."/>
            <person name="Fluegel L."/>
            <person name="Davis C.M."/>
            <person name="Simpson J.R."/>
            <person name="Lauterbach L."/>
            <person name="Steele A.D."/>
            <person name="Gui C."/>
            <person name="Meng S."/>
            <person name="Li G."/>
            <person name="Viehrig K."/>
            <person name="Ye F."/>
            <person name="Su P."/>
            <person name="Kiefer A.F."/>
            <person name="Nichols A."/>
            <person name="Cepeda A.J."/>
            <person name="Yan W."/>
            <person name="Fan B."/>
            <person name="Jiang Y."/>
            <person name="Adhikari A."/>
            <person name="Zheng C.-J."/>
            <person name="Schuster L."/>
            <person name="Cowan T.M."/>
            <person name="Smanski M.J."/>
            <person name="Chevrette M.G."/>
            <person name="De Carvalho L.P.S."/>
            <person name="Shen B."/>
        </authorList>
    </citation>
    <scope>NUCLEOTIDE SEQUENCE [LARGE SCALE GENOMIC DNA]</scope>
    <source>
        <strain evidence="4 5">NPDC048946</strain>
    </source>
</reference>
<feature type="transmembrane region" description="Helical" evidence="2">
    <location>
        <begin position="211"/>
        <end position="228"/>
    </location>
</feature>